<proteinExistence type="predicted"/>
<organism evidence="1 2">
    <name type="scientific">Dyella telluris</name>
    <dbReference type="NCBI Taxonomy" id="2763498"/>
    <lineage>
        <taxon>Bacteria</taxon>
        <taxon>Pseudomonadati</taxon>
        <taxon>Pseudomonadota</taxon>
        <taxon>Gammaproteobacteria</taxon>
        <taxon>Lysobacterales</taxon>
        <taxon>Rhodanobacteraceae</taxon>
        <taxon>Dyella</taxon>
    </lineage>
</organism>
<dbReference type="RefSeq" id="WP_187056817.1">
    <property type="nucleotide sequence ID" value="NZ_CP060412.1"/>
</dbReference>
<gene>
    <name evidence="1" type="ORF">H8F01_20320</name>
</gene>
<dbReference type="EMBL" id="CP060412">
    <property type="protein sequence ID" value="QNK01355.1"/>
    <property type="molecule type" value="Genomic_DNA"/>
</dbReference>
<sequence>MEVYYRGHAFIFEPSTESPWKGRLRLDDQSHALLARLIDSEDDDWCLDGDGERLPAEKLFLSTPWSVKSPQGRVGLICRFIDHRDGSVVFSTPDTYLGDSI</sequence>
<protein>
    <submittedName>
        <fullName evidence="1">Uncharacterized protein</fullName>
    </submittedName>
</protein>
<evidence type="ECO:0000313" key="2">
    <source>
        <dbReference type="Proteomes" id="UP000515873"/>
    </source>
</evidence>
<keyword evidence="2" id="KW-1185">Reference proteome</keyword>
<dbReference type="Proteomes" id="UP000515873">
    <property type="component" value="Chromosome"/>
</dbReference>
<dbReference type="KEGG" id="dtl:H8F01_20320"/>
<accession>A0A7G8Q3J7</accession>
<evidence type="ECO:0000313" key="1">
    <source>
        <dbReference type="EMBL" id="QNK01355.1"/>
    </source>
</evidence>
<reference evidence="1 2" key="1">
    <citation type="submission" date="2020-08" db="EMBL/GenBank/DDBJ databases">
        <title>Dyella sp. G9 isolated from forest soil.</title>
        <authorList>
            <person name="Fu J."/>
            <person name="Qiu L."/>
        </authorList>
    </citation>
    <scope>NUCLEOTIDE SEQUENCE [LARGE SCALE GENOMIC DNA]</scope>
    <source>
        <strain evidence="1 2">G9</strain>
    </source>
</reference>
<dbReference type="AlphaFoldDB" id="A0A7G8Q3J7"/>
<name>A0A7G8Q3J7_9GAMM</name>